<dbReference type="Gene3D" id="2.40.30.10">
    <property type="entry name" value="Translation factors"/>
    <property type="match status" value="1"/>
</dbReference>
<dbReference type="STRING" id="619304.SAMN05421760_103214"/>
<feature type="binding site" evidence="1">
    <location>
        <position position="233"/>
    </location>
    <ligand>
        <name>[2Fe-2S] cluster</name>
        <dbReference type="ChEBI" id="CHEBI:190135"/>
    </ligand>
</feature>
<dbReference type="PRINTS" id="PR00410">
    <property type="entry name" value="PHEHYDRXLASE"/>
</dbReference>
<dbReference type="OrthoDB" id="9796486at2"/>
<dbReference type="InterPro" id="IPR012165">
    <property type="entry name" value="Cyt_c3_hydrogenase_gsu"/>
</dbReference>
<dbReference type="Pfam" id="PF00175">
    <property type="entry name" value="NAD_binding_1"/>
    <property type="match status" value="1"/>
</dbReference>
<dbReference type="PANTHER" id="PTHR43513:SF1">
    <property type="entry name" value="ANAEROBIC SULFITE REDUCTASE SUBUNIT B"/>
    <property type="match status" value="1"/>
</dbReference>
<name>A0A1N7L4E7_9GAMM</name>
<dbReference type="Pfam" id="PF10418">
    <property type="entry name" value="DHODB_Fe-S_bind"/>
    <property type="match status" value="1"/>
</dbReference>
<dbReference type="CDD" id="cd06221">
    <property type="entry name" value="sulfite_reductase_like"/>
    <property type="match status" value="1"/>
</dbReference>
<dbReference type="AlphaFoldDB" id="A0A1N7L4E7"/>
<sequence length="269" mass="30154">MIPDIFYVQRRIEEYPGTFTLHIKKKEAHPRLSFQPGQFNMLYAFGAGEVPISMSGSVYNTSVYIHTIRTLGQVTQALEQLREGDQLGVRGPFGKGWPVGKTAGKTVLLIAGGLGLAPLRPLVYSLLDKNSAATDVRLFYGAKSQPEMLYSVELKHWEQQLTLQTSVDMATPGWQSNVGAVTHLLTATKIDPENSIAFICGPEIMMRFAIQELIKKNLPRASIYLSMERNMKCAIGHCGHCQWGPAFICKDGPVFCYQEIYPWFHRQEV</sequence>
<protein>
    <submittedName>
        <fullName evidence="3">NAD(P)H-flavin reductase</fullName>
    </submittedName>
</protein>
<dbReference type="GO" id="GO:0006221">
    <property type="term" value="P:pyrimidine nucleotide biosynthetic process"/>
    <property type="evidence" value="ECO:0007669"/>
    <property type="project" value="InterPro"/>
</dbReference>
<feature type="binding site" evidence="1">
    <location>
        <position position="241"/>
    </location>
    <ligand>
        <name>[2Fe-2S] cluster</name>
        <dbReference type="ChEBI" id="CHEBI:190135"/>
    </ligand>
</feature>
<keyword evidence="4" id="KW-1185">Reference proteome</keyword>
<feature type="binding site" evidence="1">
    <location>
        <position position="238"/>
    </location>
    <ligand>
        <name>[2Fe-2S] cluster</name>
        <dbReference type="ChEBI" id="CHEBI:190135"/>
    </ligand>
</feature>
<dbReference type="InterPro" id="IPR001709">
    <property type="entry name" value="Flavoprot_Pyr_Nucl_cyt_Rdtase"/>
</dbReference>
<keyword evidence="1" id="KW-0001">2Fe-2S</keyword>
<gene>
    <name evidence="3" type="ORF">SAMN05421760_103214</name>
</gene>
<dbReference type="Gene3D" id="3.40.50.80">
    <property type="entry name" value="Nucleotide-binding domain of ferredoxin-NADP reductase (FNR) module"/>
    <property type="match status" value="1"/>
</dbReference>
<dbReference type="SUPFAM" id="SSF63380">
    <property type="entry name" value="Riboflavin synthase domain-like"/>
    <property type="match status" value="1"/>
</dbReference>
<dbReference type="PANTHER" id="PTHR43513">
    <property type="entry name" value="DIHYDROOROTATE DEHYDROGENASE B (NAD(+)), ELECTRON TRANSFER SUBUNIT"/>
    <property type="match status" value="1"/>
</dbReference>
<dbReference type="InterPro" id="IPR050353">
    <property type="entry name" value="PyrK_electron_transfer"/>
</dbReference>
<dbReference type="InterPro" id="IPR001433">
    <property type="entry name" value="OxRdtase_FAD/NAD-bd"/>
</dbReference>
<dbReference type="InterPro" id="IPR017938">
    <property type="entry name" value="Riboflavin_synthase-like_b-brl"/>
</dbReference>
<evidence type="ECO:0000313" key="3">
    <source>
        <dbReference type="EMBL" id="SIS68550.1"/>
    </source>
</evidence>
<dbReference type="PRINTS" id="PR00371">
    <property type="entry name" value="FPNCR"/>
</dbReference>
<dbReference type="RefSeq" id="WP_076495986.1">
    <property type="nucleotide sequence ID" value="NZ_FTOE01000003.1"/>
</dbReference>
<organism evidence="3 4">
    <name type="scientific">Neptunomonas antarctica</name>
    <dbReference type="NCBI Taxonomy" id="619304"/>
    <lineage>
        <taxon>Bacteria</taxon>
        <taxon>Pseudomonadati</taxon>
        <taxon>Pseudomonadota</taxon>
        <taxon>Gammaproteobacteria</taxon>
        <taxon>Oceanospirillales</taxon>
        <taxon>Oceanospirillaceae</taxon>
        <taxon>Neptunomonas</taxon>
    </lineage>
</organism>
<comment type="cofactor">
    <cofactor evidence="1">
        <name>[2Fe-2S] cluster</name>
        <dbReference type="ChEBI" id="CHEBI:190135"/>
    </cofactor>
    <text evidence="1">Binds 1 [2Fe-2S] cluster per subunit.</text>
</comment>
<feature type="binding site" evidence="1">
    <location>
        <position position="249"/>
    </location>
    <ligand>
        <name>[2Fe-2S] cluster</name>
        <dbReference type="ChEBI" id="CHEBI:190135"/>
    </ligand>
</feature>
<dbReference type="GO" id="GO:0046872">
    <property type="term" value="F:metal ion binding"/>
    <property type="evidence" value="ECO:0007669"/>
    <property type="project" value="UniProtKB-KW"/>
</dbReference>
<dbReference type="EMBL" id="FTOE01000003">
    <property type="protein sequence ID" value="SIS68550.1"/>
    <property type="molecule type" value="Genomic_DNA"/>
</dbReference>
<accession>A0A1N7L4E7</accession>
<dbReference type="GO" id="GO:0051537">
    <property type="term" value="F:2 iron, 2 sulfur cluster binding"/>
    <property type="evidence" value="ECO:0007669"/>
    <property type="project" value="UniProtKB-KW"/>
</dbReference>
<dbReference type="InterPro" id="IPR019480">
    <property type="entry name" value="Dihydroorotate_DH_Fe-S-bd"/>
</dbReference>
<reference evidence="4" key="1">
    <citation type="submission" date="2017-01" db="EMBL/GenBank/DDBJ databases">
        <authorList>
            <person name="Varghese N."/>
            <person name="Submissions S."/>
        </authorList>
    </citation>
    <scope>NUCLEOTIDE SEQUENCE [LARGE SCALE GENOMIC DNA]</scope>
    <source>
        <strain evidence="4">DSM 22306</strain>
    </source>
</reference>
<dbReference type="GO" id="GO:0016491">
    <property type="term" value="F:oxidoreductase activity"/>
    <property type="evidence" value="ECO:0007669"/>
    <property type="project" value="InterPro"/>
</dbReference>
<feature type="domain" description="FAD-binding FR-type" evidence="2">
    <location>
        <begin position="1"/>
        <end position="99"/>
    </location>
</feature>
<dbReference type="PIRSF" id="PIRSF006816">
    <property type="entry name" value="Cyc3_hyd_g"/>
    <property type="match status" value="1"/>
</dbReference>
<keyword evidence="1" id="KW-0408">Iron</keyword>
<keyword evidence="1" id="KW-0411">Iron-sulfur</keyword>
<dbReference type="Proteomes" id="UP000185999">
    <property type="component" value="Unassembled WGS sequence"/>
</dbReference>
<dbReference type="PROSITE" id="PS51384">
    <property type="entry name" value="FAD_FR"/>
    <property type="match status" value="1"/>
</dbReference>
<evidence type="ECO:0000256" key="1">
    <source>
        <dbReference type="PIRSR" id="PIRSR006816-2"/>
    </source>
</evidence>
<keyword evidence="1" id="KW-0479">Metal-binding</keyword>
<dbReference type="InterPro" id="IPR039261">
    <property type="entry name" value="FNR_nucleotide-bd"/>
</dbReference>
<dbReference type="GO" id="GO:0050660">
    <property type="term" value="F:flavin adenine dinucleotide binding"/>
    <property type="evidence" value="ECO:0007669"/>
    <property type="project" value="InterPro"/>
</dbReference>
<dbReference type="SUPFAM" id="SSF52343">
    <property type="entry name" value="Ferredoxin reductase-like, C-terminal NADP-linked domain"/>
    <property type="match status" value="1"/>
</dbReference>
<evidence type="ECO:0000259" key="2">
    <source>
        <dbReference type="PROSITE" id="PS51384"/>
    </source>
</evidence>
<evidence type="ECO:0000313" key="4">
    <source>
        <dbReference type="Proteomes" id="UP000185999"/>
    </source>
</evidence>
<proteinExistence type="predicted"/>
<dbReference type="InterPro" id="IPR017927">
    <property type="entry name" value="FAD-bd_FR_type"/>
</dbReference>